<feature type="domain" description="GIY-YIG" evidence="2">
    <location>
        <begin position="1"/>
        <end position="79"/>
    </location>
</feature>
<comment type="caution">
    <text evidence="3">The sequence shown here is derived from an EMBL/GenBank/DDBJ whole genome shotgun (WGS) entry which is preliminary data.</text>
</comment>
<proteinExistence type="inferred from homology"/>
<dbReference type="SUPFAM" id="SSF82771">
    <property type="entry name" value="GIY-YIG endonuclease"/>
    <property type="match status" value="1"/>
</dbReference>
<dbReference type="Pfam" id="PF01541">
    <property type="entry name" value="GIY-YIG"/>
    <property type="match status" value="1"/>
</dbReference>
<dbReference type="OrthoDB" id="287318at2"/>
<dbReference type="EMBL" id="NPEU01000663">
    <property type="protein sequence ID" value="RAI29717.1"/>
    <property type="molecule type" value="Genomic_DNA"/>
</dbReference>
<gene>
    <name evidence="3" type="ORF">CH338_28335</name>
</gene>
<dbReference type="RefSeq" id="WP_111360425.1">
    <property type="nucleotide sequence ID" value="NZ_NHSK01000158.1"/>
</dbReference>
<dbReference type="PANTHER" id="PTHR34477">
    <property type="entry name" value="UPF0213 PROTEIN YHBQ"/>
    <property type="match status" value="1"/>
</dbReference>
<dbReference type="Proteomes" id="UP000248863">
    <property type="component" value="Unassembled WGS sequence"/>
</dbReference>
<evidence type="ECO:0000313" key="4">
    <source>
        <dbReference type="Proteomes" id="UP000248863"/>
    </source>
</evidence>
<evidence type="ECO:0000313" key="3">
    <source>
        <dbReference type="EMBL" id="RAI29717.1"/>
    </source>
</evidence>
<dbReference type="AlphaFoldDB" id="A0A327JTU5"/>
<evidence type="ECO:0000256" key="1">
    <source>
        <dbReference type="ARBA" id="ARBA00007435"/>
    </source>
</evidence>
<name>A0A327JTU5_9BRAD</name>
<protein>
    <recommendedName>
        <fullName evidence="2">GIY-YIG domain-containing protein</fullName>
    </recommendedName>
</protein>
<evidence type="ECO:0000259" key="2">
    <source>
        <dbReference type="PROSITE" id="PS50164"/>
    </source>
</evidence>
<dbReference type="InterPro" id="IPR050190">
    <property type="entry name" value="UPF0213_domain"/>
</dbReference>
<dbReference type="Gene3D" id="3.40.1440.10">
    <property type="entry name" value="GIY-YIG endonuclease"/>
    <property type="match status" value="1"/>
</dbReference>
<sequence>MGAVVYMLLCADGSYYVGSTSDDGLDRRVAEHNAGAHPEAYTWSRRPVTVVWSEQFDRITDAIAAERRLKGWSRVKKEALARGDWSGLVRAAKRRGGRERMP</sequence>
<accession>A0A327JTU5</accession>
<organism evidence="3 4">
    <name type="scientific">Rhodoplanes elegans</name>
    <dbReference type="NCBI Taxonomy" id="29408"/>
    <lineage>
        <taxon>Bacteria</taxon>
        <taxon>Pseudomonadati</taxon>
        <taxon>Pseudomonadota</taxon>
        <taxon>Alphaproteobacteria</taxon>
        <taxon>Hyphomicrobiales</taxon>
        <taxon>Nitrobacteraceae</taxon>
        <taxon>Rhodoplanes</taxon>
    </lineage>
</organism>
<dbReference type="CDD" id="cd10456">
    <property type="entry name" value="GIY-YIG_UPF0213"/>
    <property type="match status" value="1"/>
</dbReference>
<dbReference type="InterPro" id="IPR035901">
    <property type="entry name" value="GIY-YIG_endonuc_sf"/>
</dbReference>
<dbReference type="PANTHER" id="PTHR34477:SF1">
    <property type="entry name" value="UPF0213 PROTEIN YHBQ"/>
    <property type="match status" value="1"/>
</dbReference>
<comment type="similarity">
    <text evidence="1">Belongs to the UPF0213 family.</text>
</comment>
<dbReference type="InterPro" id="IPR000305">
    <property type="entry name" value="GIY-YIG_endonuc"/>
</dbReference>
<keyword evidence="4" id="KW-1185">Reference proteome</keyword>
<reference evidence="3 4" key="1">
    <citation type="submission" date="2017-07" db="EMBL/GenBank/DDBJ databases">
        <title>Draft Genome Sequences of Select Purple Nonsulfur Bacteria.</title>
        <authorList>
            <person name="Lasarre B."/>
            <person name="Mckinlay J.B."/>
        </authorList>
    </citation>
    <scope>NUCLEOTIDE SEQUENCE [LARGE SCALE GENOMIC DNA]</scope>
    <source>
        <strain evidence="3 4">DSM 11907</strain>
    </source>
</reference>
<dbReference type="PROSITE" id="PS50164">
    <property type="entry name" value="GIY_YIG"/>
    <property type="match status" value="1"/>
</dbReference>